<name>A0A0E9TS17_ANGAN</name>
<dbReference type="AlphaFoldDB" id="A0A0E9TS17"/>
<evidence type="ECO:0000313" key="1">
    <source>
        <dbReference type="EMBL" id="JAH55533.1"/>
    </source>
</evidence>
<accession>A0A0E9TS17</accession>
<reference evidence="1" key="1">
    <citation type="submission" date="2014-11" db="EMBL/GenBank/DDBJ databases">
        <authorList>
            <person name="Amaro Gonzalez C."/>
        </authorList>
    </citation>
    <scope>NUCLEOTIDE SEQUENCE</scope>
</reference>
<organism evidence="1">
    <name type="scientific">Anguilla anguilla</name>
    <name type="common">European freshwater eel</name>
    <name type="synonym">Muraena anguilla</name>
    <dbReference type="NCBI Taxonomy" id="7936"/>
    <lineage>
        <taxon>Eukaryota</taxon>
        <taxon>Metazoa</taxon>
        <taxon>Chordata</taxon>
        <taxon>Craniata</taxon>
        <taxon>Vertebrata</taxon>
        <taxon>Euteleostomi</taxon>
        <taxon>Actinopterygii</taxon>
        <taxon>Neopterygii</taxon>
        <taxon>Teleostei</taxon>
        <taxon>Anguilliformes</taxon>
        <taxon>Anguillidae</taxon>
        <taxon>Anguilla</taxon>
    </lineage>
</organism>
<protein>
    <submittedName>
        <fullName evidence="1">Uncharacterized protein</fullName>
    </submittedName>
</protein>
<proteinExistence type="predicted"/>
<sequence length="34" mass="3872">MKHSDIILCSFTLLDWCNGRAASSFLIDPRFTVL</sequence>
<reference evidence="1" key="2">
    <citation type="journal article" date="2015" name="Fish Shellfish Immunol.">
        <title>Early steps in the European eel (Anguilla anguilla)-Vibrio vulnificus interaction in the gills: Role of the RtxA13 toxin.</title>
        <authorList>
            <person name="Callol A."/>
            <person name="Pajuelo D."/>
            <person name="Ebbesson L."/>
            <person name="Teles M."/>
            <person name="MacKenzie S."/>
            <person name="Amaro C."/>
        </authorList>
    </citation>
    <scope>NUCLEOTIDE SEQUENCE</scope>
</reference>
<dbReference type="EMBL" id="GBXM01053044">
    <property type="protein sequence ID" value="JAH55533.1"/>
    <property type="molecule type" value="Transcribed_RNA"/>
</dbReference>